<dbReference type="STRING" id="322104.A3LUK0"/>
<evidence type="ECO:0000256" key="1">
    <source>
        <dbReference type="SAM" id="MobiDB-lite"/>
    </source>
</evidence>
<dbReference type="OMA" id="RTYNIHI"/>
<dbReference type="AlphaFoldDB" id="A3LUK0"/>
<dbReference type="PANTHER" id="PTHR28065:SF1">
    <property type="entry name" value="DUF4050 DOMAIN-CONTAINING PROTEIN"/>
    <property type="match status" value="1"/>
</dbReference>
<feature type="compositionally biased region" description="Polar residues" evidence="1">
    <location>
        <begin position="172"/>
        <end position="184"/>
    </location>
</feature>
<name>A3LUK0_PICST</name>
<dbReference type="PANTHER" id="PTHR28065">
    <property type="entry name" value="FREQUENIN"/>
    <property type="match status" value="1"/>
</dbReference>
<dbReference type="Pfam" id="PF13259">
    <property type="entry name" value="clamp_Gag1-like"/>
    <property type="match status" value="1"/>
</dbReference>
<protein>
    <recommendedName>
        <fullName evidence="2">Gag1-like clamp domain-containing protein</fullName>
    </recommendedName>
</protein>
<dbReference type="Proteomes" id="UP000002258">
    <property type="component" value="Chromosome 4"/>
</dbReference>
<dbReference type="eggNOG" id="ENOG502S6I5">
    <property type="taxonomic scope" value="Eukaryota"/>
</dbReference>
<feature type="region of interest" description="Disordered" evidence="1">
    <location>
        <begin position="172"/>
        <end position="211"/>
    </location>
</feature>
<dbReference type="OrthoDB" id="5576875at2759"/>
<evidence type="ECO:0000313" key="3">
    <source>
        <dbReference type="EMBL" id="ABN66603.2"/>
    </source>
</evidence>
<evidence type="ECO:0000259" key="2">
    <source>
        <dbReference type="Pfam" id="PF13259"/>
    </source>
</evidence>
<reference evidence="3 4" key="1">
    <citation type="journal article" date="2007" name="Nat. Biotechnol.">
        <title>Genome sequence of the lignocellulose-bioconverting and xylose-fermenting yeast Pichia stipitis.</title>
        <authorList>
            <person name="Jeffries T.W."/>
            <person name="Grigoriev I.V."/>
            <person name="Grimwood J."/>
            <person name="Laplaza J.M."/>
            <person name="Aerts A."/>
            <person name="Salamov A."/>
            <person name="Schmutz J."/>
            <person name="Lindquist E."/>
            <person name="Dehal P."/>
            <person name="Shapiro H."/>
            <person name="Jin Y.S."/>
            <person name="Passoth V."/>
            <person name="Richardson P.M."/>
        </authorList>
    </citation>
    <scope>NUCLEOTIDE SEQUENCE [LARGE SCALE GENOMIC DNA]</scope>
    <source>
        <strain evidence="4">ATCC 58785 / CBS 6054 / NBRC 10063 / NRRL Y-11545</strain>
    </source>
</reference>
<dbReference type="HOGENOM" id="CLU_049905_0_0_1"/>
<evidence type="ECO:0000313" key="4">
    <source>
        <dbReference type="Proteomes" id="UP000002258"/>
    </source>
</evidence>
<feature type="domain" description="Gag1-like clamp" evidence="2">
    <location>
        <begin position="240"/>
        <end position="339"/>
    </location>
</feature>
<proteinExistence type="predicted"/>
<dbReference type="EMBL" id="CP000498">
    <property type="protein sequence ID" value="ABN66603.2"/>
    <property type="molecule type" value="Genomic_DNA"/>
</dbReference>
<organism evidence="3 4">
    <name type="scientific">Scheffersomyces stipitis (strain ATCC 58785 / CBS 6054 / NBRC 10063 / NRRL Y-11545)</name>
    <name type="common">Yeast</name>
    <name type="synonym">Pichia stipitis</name>
    <dbReference type="NCBI Taxonomy" id="322104"/>
    <lineage>
        <taxon>Eukaryota</taxon>
        <taxon>Fungi</taxon>
        <taxon>Dikarya</taxon>
        <taxon>Ascomycota</taxon>
        <taxon>Saccharomycotina</taxon>
        <taxon>Pichiomycetes</taxon>
        <taxon>Debaryomycetaceae</taxon>
        <taxon>Scheffersomyces</taxon>
    </lineage>
</organism>
<dbReference type="KEGG" id="pic:PICST_31791"/>
<sequence>MVVIHNLYTCNEPSSSTTTQHGHIPILRNAVSSPDIRSRAKKKSSPLKKEISNSKSSKKVGFFKKISIEWNLLLFKLRSISEEVFNTDELVDDLFVDVENDDTLDRLIKSNKGYNSASEAFLEGYKKYKSLDRMAAIHLKNEEVKSSTTFVSDSNHNKMSCTLQDFIQQSAGNSNVNSDMNSRSPHPDIPIELDVDSDREDGMDDESEEEGEGYLNEINFRDLDLCKLKQEFEIHAKNESPAMDSGSSRTTLHMNLQIDNIGTSLWEYRRSKWLANDDPQKVEKRLRKSSISHIPRDLYVKIYNNLVDKGRLLKNEKRINLEDLVKIINAGWIAEEKWERAARGLP</sequence>
<dbReference type="InterPro" id="IPR053274">
    <property type="entry name" value="Fluconazole_resistance"/>
</dbReference>
<dbReference type="InParanoid" id="A3LUK0"/>
<dbReference type="RefSeq" id="XP_001384632.2">
    <property type="nucleotide sequence ID" value="XM_001384595.1"/>
</dbReference>
<accession>A3LUK0</accession>
<dbReference type="GeneID" id="4838791"/>
<dbReference type="InterPro" id="IPR025124">
    <property type="entry name" value="Gag1-like_clamp"/>
</dbReference>
<feature type="compositionally biased region" description="Acidic residues" evidence="1">
    <location>
        <begin position="191"/>
        <end position="211"/>
    </location>
</feature>
<gene>
    <name evidence="3" type="ORF">PICST_31791</name>
</gene>
<keyword evidence="4" id="KW-1185">Reference proteome</keyword>